<dbReference type="Proteomes" id="UP000245697">
    <property type="component" value="Unassembled WGS sequence"/>
</dbReference>
<organism evidence="1 2">
    <name type="scientific">Actinoplanes xinjiangensis</name>
    <dbReference type="NCBI Taxonomy" id="512350"/>
    <lineage>
        <taxon>Bacteria</taxon>
        <taxon>Bacillati</taxon>
        <taxon>Actinomycetota</taxon>
        <taxon>Actinomycetes</taxon>
        <taxon>Micromonosporales</taxon>
        <taxon>Micromonosporaceae</taxon>
        <taxon>Actinoplanes</taxon>
    </lineage>
</organism>
<gene>
    <name evidence="1" type="ORF">BC793_108355</name>
</gene>
<protein>
    <submittedName>
        <fullName evidence="1">Uncharacterized protein</fullName>
    </submittedName>
</protein>
<comment type="caution">
    <text evidence="1">The sequence shown here is derived from an EMBL/GenBank/DDBJ whole genome shotgun (WGS) entry which is preliminary data.</text>
</comment>
<dbReference type="RefSeq" id="WP_146246363.1">
    <property type="nucleotide sequence ID" value="NZ_BONA01000050.1"/>
</dbReference>
<dbReference type="OrthoDB" id="501208at2"/>
<reference evidence="1 2" key="1">
    <citation type="submission" date="2018-05" db="EMBL/GenBank/DDBJ databases">
        <title>Genomic Encyclopedia of Archaeal and Bacterial Type Strains, Phase II (KMG-II): from individual species to whole genera.</title>
        <authorList>
            <person name="Goeker M."/>
        </authorList>
    </citation>
    <scope>NUCLEOTIDE SEQUENCE [LARGE SCALE GENOMIC DNA]</scope>
    <source>
        <strain evidence="1 2">DSM 45184</strain>
    </source>
</reference>
<accession>A0A316FHG6</accession>
<sequence length="463" mass="49021">MTHDVDPAQTYVPDAGRVMCADSLGRALLAMAVPPEHRRDGILTRVPVPGRRGELPESVRRLVLAAEAVDEAVPEDQVAHLDAEAVARWIAGHHRAETYPAVVLGSPHGAAVHLAVACGAAWLPTSFAVTVPWTGGSPGDWAAARDRGSRLAARILARNPGVSVRQVHDPVLRGALCGVTVTLHIQWRTLPAAYLELLGSRLAPGGAAVLVRDLRTWPVLAGPAGFSFQVGTPTSGWSAADHTLDNHAFGRLLRGIGAGDWPDPPTGRTRRYAETSGDPALDTQLREIVAATGSAGHRMLYTDPQAFSAGVADLYRAWLRPAGGRRDALVGTGRMIDPWHAADSGVVPYWCESSSRAVADAAELWLAGSPSFDRISVLPEPPGTLHDETAALGHWRSVAAFALRDGTVDKFLASRYPLLPTAPGHASRALAPSADHRRPQPMPISQAVRQMAGNGSVPGLLVV</sequence>
<proteinExistence type="predicted"/>
<evidence type="ECO:0000313" key="2">
    <source>
        <dbReference type="Proteomes" id="UP000245697"/>
    </source>
</evidence>
<evidence type="ECO:0000313" key="1">
    <source>
        <dbReference type="EMBL" id="PWK47240.1"/>
    </source>
</evidence>
<keyword evidence="2" id="KW-1185">Reference proteome</keyword>
<dbReference type="EMBL" id="QGGR01000008">
    <property type="protein sequence ID" value="PWK47240.1"/>
    <property type="molecule type" value="Genomic_DNA"/>
</dbReference>
<dbReference type="AlphaFoldDB" id="A0A316FHG6"/>
<name>A0A316FHG6_9ACTN</name>